<accession>A0A2P2P3W0</accession>
<organism evidence="1">
    <name type="scientific">Rhizophora mucronata</name>
    <name type="common">Asiatic mangrove</name>
    <dbReference type="NCBI Taxonomy" id="61149"/>
    <lineage>
        <taxon>Eukaryota</taxon>
        <taxon>Viridiplantae</taxon>
        <taxon>Streptophyta</taxon>
        <taxon>Embryophyta</taxon>
        <taxon>Tracheophyta</taxon>
        <taxon>Spermatophyta</taxon>
        <taxon>Magnoliopsida</taxon>
        <taxon>eudicotyledons</taxon>
        <taxon>Gunneridae</taxon>
        <taxon>Pentapetalae</taxon>
        <taxon>rosids</taxon>
        <taxon>fabids</taxon>
        <taxon>Malpighiales</taxon>
        <taxon>Rhizophoraceae</taxon>
        <taxon>Rhizophora</taxon>
    </lineage>
</organism>
<dbReference type="EMBL" id="GGEC01068926">
    <property type="protein sequence ID" value="MBX49410.1"/>
    <property type="molecule type" value="Transcribed_RNA"/>
</dbReference>
<name>A0A2P2P3W0_RHIMU</name>
<dbReference type="AlphaFoldDB" id="A0A2P2P3W0"/>
<proteinExistence type="predicted"/>
<evidence type="ECO:0000313" key="1">
    <source>
        <dbReference type="EMBL" id="MBX49410.1"/>
    </source>
</evidence>
<protein>
    <submittedName>
        <fullName evidence="1">Uncharacterized protein</fullName>
    </submittedName>
</protein>
<reference evidence="1" key="1">
    <citation type="submission" date="2018-02" db="EMBL/GenBank/DDBJ databases">
        <title>Rhizophora mucronata_Transcriptome.</title>
        <authorList>
            <person name="Meera S.P."/>
            <person name="Sreeshan A."/>
            <person name="Augustine A."/>
        </authorList>
    </citation>
    <scope>NUCLEOTIDE SEQUENCE</scope>
    <source>
        <tissue evidence="1">Leaf</tissue>
    </source>
</reference>
<sequence length="36" mass="4430">MVKNLWETECLDLIRRKIFSKKIYSCKSTLKLQLYH</sequence>